<dbReference type="Proteomes" id="UP000789524">
    <property type="component" value="Unassembled WGS sequence"/>
</dbReference>
<evidence type="ECO:0000256" key="1">
    <source>
        <dbReference type="SAM" id="Phobius"/>
    </source>
</evidence>
<proteinExistence type="predicted"/>
<evidence type="ECO:0000313" key="2">
    <source>
        <dbReference type="EMBL" id="CAG9560212.1"/>
    </source>
</evidence>
<protein>
    <submittedName>
        <fullName evidence="2">(African queen) hypothetical protein</fullName>
    </submittedName>
</protein>
<reference evidence="2" key="1">
    <citation type="submission" date="2021-09" db="EMBL/GenBank/DDBJ databases">
        <authorList>
            <person name="Martin H S."/>
        </authorList>
    </citation>
    <scope>NUCLEOTIDE SEQUENCE</scope>
</reference>
<keyword evidence="1" id="KW-1133">Transmembrane helix</keyword>
<gene>
    <name evidence="2" type="ORF">DCHRY22_LOCUS1925</name>
</gene>
<keyword evidence="3" id="KW-1185">Reference proteome</keyword>
<keyword evidence="1" id="KW-0812">Transmembrane</keyword>
<sequence>MYLYSACRAANPKHRGSMALWGPVKRGSRTRLSYKTMSSLIFDSYTTETIQLTATASKMVKIVLFIIASLLSLALSAPVEKAEDLASSDKEDLQTAASHFGPYGYGFGGYRYGGYYGYPYYSYYGYPGYGYGGLYGGFPYGYYGHGFWW</sequence>
<dbReference type="OrthoDB" id="6930615at2759"/>
<evidence type="ECO:0000313" key="3">
    <source>
        <dbReference type="Proteomes" id="UP000789524"/>
    </source>
</evidence>
<name>A0A8J2QD65_9NEOP</name>
<dbReference type="EMBL" id="CAKASE010000045">
    <property type="protein sequence ID" value="CAG9560212.1"/>
    <property type="molecule type" value="Genomic_DNA"/>
</dbReference>
<feature type="transmembrane region" description="Helical" evidence="1">
    <location>
        <begin position="62"/>
        <end position="79"/>
    </location>
</feature>
<keyword evidence="1" id="KW-0472">Membrane</keyword>
<dbReference type="AlphaFoldDB" id="A0A8J2QD65"/>
<comment type="caution">
    <text evidence="2">The sequence shown here is derived from an EMBL/GenBank/DDBJ whole genome shotgun (WGS) entry which is preliminary data.</text>
</comment>
<accession>A0A8J2QD65</accession>
<organism evidence="2 3">
    <name type="scientific">Danaus chrysippus</name>
    <name type="common">African queen</name>
    <dbReference type="NCBI Taxonomy" id="151541"/>
    <lineage>
        <taxon>Eukaryota</taxon>
        <taxon>Metazoa</taxon>
        <taxon>Ecdysozoa</taxon>
        <taxon>Arthropoda</taxon>
        <taxon>Hexapoda</taxon>
        <taxon>Insecta</taxon>
        <taxon>Pterygota</taxon>
        <taxon>Neoptera</taxon>
        <taxon>Endopterygota</taxon>
        <taxon>Lepidoptera</taxon>
        <taxon>Glossata</taxon>
        <taxon>Ditrysia</taxon>
        <taxon>Papilionoidea</taxon>
        <taxon>Nymphalidae</taxon>
        <taxon>Danainae</taxon>
        <taxon>Danaini</taxon>
        <taxon>Danaina</taxon>
        <taxon>Danaus</taxon>
        <taxon>Anosia</taxon>
    </lineage>
</organism>